<sequence length="59" mass="6771">MPDEGCNLCQAAKQLFQGPLLPGYENLAWVCPRCGAQIDIMMKRHTMRPDRYPPQRPKV</sequence>
<dbReference type="AlphaFoldDB" id="A0A1H8QA20"/>
<evidence type="ECO:0000313" key="1">
    <source>
        <dbReference type="EMBL" id="SEO51079.1"/>
    </source>
</evidence>
<dbReference type="Proteomes" id="UP000199615">
    <property type="component" value="Unassembled WGS sequence"/>
</dbReference>
<dbReference type="EMBL" id="FODT01000003">
    <property type="protein sequence ID" value="SEO51079.1"/>
    <property type="molecule type" value="Genomic_DNA"/>
</dbReference>
<protein>
    <submittedName>
        <fullName evidence="1">Uncharacterized protein</fullName>
    </submittedName>
</protein>
<organism evidence="1 2">
    <name type="scientific">Rhodopseudomonas pseudopalustris</name>
    <dbReference type="NCBI Taxonomy" id="1513892"/>
    <lineage>
        <taxon>Bacteria</taxon>
        <taxon>Pseudomonadati</taxon>
        <taxon>Pseudomonadota</taxon>
        <taxon>Alphaproteobacteria</taxon>
        <taxon>Hyphomicrobiales</taxon>
        <taxon>Nitrobacteraceae</taxon>
        <taxon>Rhodopseudomonas</taxon>
    </lineage>
</organism>
<proteinExistence type="predicted"/>
<gene>
    <name evidence="1" type="ORF">SAMN05444123_103127</name>
</gene>
<accession>A0A1H8QA20</accession>
<reference evidence="2" key="1">
    <citation type="submission" date="2016-10" db="EMBL/GenBank/DDBJ databases">
        <authorList>
            <person name="Varghese N."/>
            <person name="Submissions S."/>
        </authorList>
    </citation>
    <scope>NUCLEOTIDE SEQUENCE [LARGE SCALE GENOMIC DNA]</scope>
    <source>
        <strain evidence="2">DSM 123</strain>
    </source>
</reference>
<evidence type="ECO:0000313" key="2">
    <source>
        <dbReference type="Proteomes" id="UP000199615"/>
    </source>
</evidence>
<name>A0A1H8QA20_9BRAD</name>
<keyword evidence="2" id="KW-1185">Reference proteome</keyword>